<keyword evidence="8" id="KW-0966">Cell projection</keyword>
<name>A0AAX0RR30_9BACI</name>
<evidence type="ECO:0000313" key="8">
    <source>
        <dbReference type="EMBL" id="PEJ30244.1"/>
    </source>
</evidence>
<comment type="caution">
    <text evidence="8">The sequence shown here is derived from an EMBL/GenBank/DDBJ whole genome shotgun (WGS) entry which is preliminary data.</text>
</comment>
<dbReference type="GO" id="GO:0071973">
    <property type="term" value="P:bacterial-type flagellum-dependent cell motility"/>
    <property type="evidence" value="ECO:0007669"/>
    <property type="project" value="TreeGrafter"/>
</dbReference>
<dbReference type="Proteomes" id="UP000220106">
    <property type="component" value="Unassembled WGS sequence"/>
</dbReference>
<dbReference type="InterPro" id="IPR003481">
    <property type="entry name" value="FliD_N"/>
</dbReference>
<dbReference type="PANTHER" id="PTHR30288:SF0">
    <property type="entry name" value="FLAGELLAR HOOK-ASSOCIATED PROTEIN 2"/>
    <property type="match status" value="1"/>
</dbReference>
<proteinExistence type="inferred from homology"/>
<comment type="similarity">
    <text evidence="1 5">Belongs to the FliD family.</text>
</comment>
<dbReference type="InterPro" id="IPR010810">
    <property type="entry name" value="Flagellin_hook_IN_motif"/>
</dbReference>
<evidence type="ECO:0000313" key="9">
    <source>
        <dbReference type="Proteomes" id="UP000220106"/>
    </source>
</evidence>
<feature type="domain" description="Flagellar hook-associated protein 2 C-terminal" evidence="7">
    <location>
        <begin position="235"/>
        <end position="494"/>
    </location>
</feature>
<evidence type="ECO:0000256" key="1">
    <source>
        <dbReference type="ARBA" id="ARBA00009764"/>
    </source>
</evidence>
<dbReference type="InterPro" id="IPR010809">
    <property type="entry name" value="FliD_C"/>
</dbReference>
<evidence type="ECO:0000256" key="3">
    <source>
        <dbReference type="ARBA" id="ARBA00023054"/>
    </source>
</evidence>
<comment type="subunit">
    <text evidence="2 5">Homopentamer.</text>
</comment>
<dbReference type="GO" id="GO:0009421">
    <property type="term" value="C:bacterial-type flagellum filament cap"/>
    <property type="evidence" value="ECO:0007669"/>
    <property type="project" value="InterPro"/>
</dbReference>
<dbReference type="EMBL" id="NUEQ01000034">
    <property type="protein sequence ID" value="PEJ30244.1"/>
    <property type="molecule type" value="Genomic_DNA"/>
</dbReference>
<evidence type="ECO:0000259" key="6">
    <source>
        <dbReference type="Pfam" id="PF02465"/>
    </source>
</evidence>
<comment type="function">
    <text evidence="5">Required for morphogenesis and for the elongation of the flagellar filament by facilitating polymerization of the flagellin monomers at the tip of growing filament. Forms a capping structure, which prevents flagellin subunits (transported through the central channel of the flagellum) from leaking out without polymerization at the distal end.</text>
</comment>
<dbReference type="RefSeq" id="WP_098177209.1">
    <property type="nucleotide sequence ID" value="NZ_NUEQ01000034.1"/>
</dbReference>
<gene>
    <name evidence="8" type="ORF">CN689_20945</name>
</gene>
<dbReference type="InterPro" id="IPR040026">
    <property type="entry name" value="FliD"/>
</dbReference>
<dbReference type="PANTHER" id="PTHR30288">
    <property type="entry name" value="FLAGELLAR CAP/ASSEMBLY PROTEIN FLID"/>
    <property type="match status" value="1"/>
</dbReference>
<dbReference type="GO" id="GO:0009424">
    <property type="term" value="C:bacterial-type flagellum hook"/>
    <property type="evidence" value="ECO:0007669"/>
    <property type="project" value="UniProtKB-UniRule"/>
</dbReference>
<reference evidence="8 9" key="1">
    <citation type="submission" date="2017-09" db="EMBL/GenBank/DDBJ databases">
        <title>Large-scale bioinformatics analysis of Bacillus genomes uncovers conserved roles of natural products in bacterial physiology.</title>
        <authorList>
            <consortium name="Agbiome Team Llc"/>
            <person name="Bleich R.M."/>
            <person name="Kirk G.J."/>
            <person name="Santa Maria K.C."/>
            <person name="Allen S.E."/>
            <person name="Farag S."/>
            <person name="Shank E.A."/>
            <person name="Bowers A."/>
        </authorList>
    </citation>
    <scope>NUCLEOTIDE SEQUENCE [LARGE SCALE GENOMIC DNA]</scope>
    <source>
        <strain evidence="8 9">AFS003229</strain>
    </source>
</reference>
<dbReference type="NCBIfam" id="NF005833">
    <property type="entry name" value="PRK07737.1"/>
    <property type="match status" value="1"/>
</dbReference>
<evidence type="ECO:0000256" key="4">
    <source>
        <dbReference type="ARBA" id="ARBA00023143"/>
    </source>
</evidence>
<keyword evidence="8" id="KW-0969">Cilium</keyword>
<evidence type="ECO:0000256" key="2">
    <source>
        <dbReference type="ARBA" id="ARBA00011255"/>
    </source>
</evidence>
<organism evidence="8 9">
    <name type="scientific">Peribacillus butanolivorans</name>
    <dbReference type="NCBI Taxonomy" id="421767"/>
    <lineage>
        <taxon>Bacteria</taxon>
        <taxon>Bacillati</taxon>
        <taxon>Bacillota</taxon>
        <taxon>Bacilli</taxon>
        <taxon>Bacillales</taxon>
        <taxon>Bacillaceae</taxon>
        <taxon>Peribacillus</taxon>
    </lineage>
</organism>
<dbReference type="Pfam" id="PF07195">
    <property type="entry name" value="FliD_C"/>
    <property type="match status" value="1"/>
</dbReference>
<dbReference type="GO" id="GO:0007155">
    <property type="term" value="P:cell adhesion"/>
    <property type="evidence" value="ECO:0007669"/>
    <property type="project" value="InterPro"/>
</dbReference>
<comment type="subcellular location">
    <subcellularLocation>
        <location evidence="5">Secreted</location>
    </subcellularLocation>
    <subcellularLocation>
        <location evidence="5">Bacterial flagellum</location>
    </subcellularLocation>
</comment>
<keyword evidence="8" id="KW-0282">Flagellum</keyword>
<keyword evidence="3" id="KW-0175">Coiled coil</keyword>
<accession>A0AAX0RR30</accession>
<dbReference type="Pfam" id="PF02465">
    <property type="entry name" value="FliD_N"/>
    <property type="match status" value="1"/>
</dbReference>
<evidence type="ECO:0000259" key="7">
    <source>
        <dbReference type="Pfam" id="PF07195"/>
    </source>
</evidence>
<dbReference type="GO" id="GO:0005576">
    <property type="term" value="C:extracellular region"/>
    <property type="evidence" value="ECO:0007669"/>
    <property type="project" value="UniProtKB-SubCell"/>
</dbReference>
<dbReference type="Pfam" id="PF07196">
    <property type="entry name" value="Flagellin_IN"/>
    <property type="match status" value="1"/>
</dbReference>
<dbReference type="AlphaFoldDB" id="A0AAX0RR30"/>
<keyword evidence="5" id="KW-0964">Secreted</keyword>
<sequence>MVRINGLASGMDIDALVSSMMQAARVPLDTLEQKKQYAEWQRDDYREINKLLLELDTLIKDGVGMQKSFIKKTVSVSDPNAISVKNINSTVDFSGTLTVGKLASAATMLSNGAVGVKKATDIIPEAYIGQEIKIETINKDGSLNTFTTKIEDTDTLNSLISKINANSGVTAFYDQNTKQISFTAKNTGAVPTGLTREDGTSVTAEIGLSGTLFTDLLNLDENNIAAVGASRGTAGQNATLNYNGLDIERSTNTFTINGVEITLKQGNTGPVTFSSTSDVEAVLDTVTQFVDKYNEIIANIKTKTDETKYRAYQPLTTAQRKDMTEDEIKLWETKAKSGTLRGDSMLTGLLTKMRTSLYTSVGGSNSVNSLSEIGITTTSNYLEGGKLTINEEKLRAAISEDPNKIYDLFMKSGETTGEMGLAKRLRADIKATMTNIQDKAGKATSVNNSTFTIGKLLNSYNTKIDNWQDKLKALETRYYNQFTAMEKAISKANSQSSSLSQYFS</sequence>
<keyword evidence="4 5" id="KW-0975">Bacterial flagellum</keyword>
<feature type="domain" description="Flagellar hook-associated protein 2 N-terminal" evidence="6">
    <location>
        <begin position="9"/>
        <end position="105"/>
    </location>
</feature>
<protein>
    <recommendedName>
        <fullName evidence="5">Flagellar hook-associated protein 2</fullName>
        <shortName evidence="5">HAP2</shortName>
    </recommendedName>
    <alternativeName>
        <fullName evidence="5">Flagellar cap protein</fullName>
    </alternativeName>
</protein>
<evidence type="ECO:0000256" key="5">
    <source>
        <dbReference type="RuleBase" id="RU362066"/>
    </source>
</evidence>